<feature type="transmembrane region" description="Helical" evidence="1">
    <location>
        <begin position="94"/>
        <end position="114"/>
    </location>
</feature>
<keyword evidence="1" id="KW-1133">Transmembrane helix</keyword>
<name>A0A1C7N6J4_9FUNG</name>
<gene>
    <name evidence="2" type="ORF">A0J61_07200</name>
</gene>
<keyword evidence="1" id="KW-0472">Membrane</keyword>
<evidence type="ECO:0000313" key="3">
    <source>
        <dbReference type="Proteomes" id="UP000093000"/>
    </source>
</evidence>
<sequence length="168" mass="19635">MVLIKQIDTFHCFTIENALHFFLEKEDRKSVKSPRWLYERLLGEIFQSSLVFIETDMKIEHGCNVLQHNKSQVSKNYFEELCLTEIRQYTSCCLILLFVPSWKLLLTGVNYILYDIKEQSTDTSCMVNSLRPIQFGWSVWVSMVQIFNLAMPYLVDAVSNRGAATKVY</sequence>
<accession>A0A1C7N6J4</accession>
<dbReference type="AlphaFoldDB" id="A0A1C7N6J4"/>
<dbReference type="EMBL" id="LUGH01000474">
    <property type="protein sequence ID" value="OBZ84752.1"/>
    <property type="molecule type" value="Genomic_DNA"/>
</dbReference>
<keyword evidence="3" id="KW-1185">Reference proteome</keyword>
<evidence type="ECO:0000256" key="1">
    <source>
        <dbReference type="SAM" id="Phobius"/>
    </source>
</evidence>
<dbReference type="OrthoDB" id="3936150at2759"/>
<evidence type="ECO:0000313" key="2">
    <source>
        <dbReference type="EMBL" id="OBZ84752.1"/>
    </source>
</evidence>
<protein>
    <submittedName>
        <fullName evidence="2">Uncharacterized protein</fullName>
    </submittedName>
</protein>
<comment type="caution">
    <text evidence="2">The sequence shown here is derived from an EMBL/GenBank/DDBJ whole genome shotgun (WGS) entry which is preliminary data.</text>
</comment>
<feature type="transmembrane region" description="Helical" evidence="1">
    <location>
        <begin position="135"/>
        <end position="155"/>
    </location>
</feature>
<dbReference type="InParanoid" id="A0A1C7N6J4"/>
<proteinExistence type="predicted"/>
<dbReference type="Proteomes" id="UP000093000">
    <property type="component" value="Unassembled WGS sequence"/>
</dbReference>
<keyword evidence="1" id="KW-0812">Transmembrane</keyword>
<reference evidence="2 3" key="1">
    <citation type="submission" date="2016-03" db="EMBL/GenBank/DDBJ databases">
        <title>Choanephora cucurbitarum.</title>
        <authorList>
            <person name="Min B."/>
            <person name="Park H."/>
            <person name="Park J.-H."/>
            <person name="Shin H.-D."/>
            <person name="Choi I.-G."/>
        </authorList>
    </citation>
    <scope>NUCLEOTIDE SEQUENCE [LARGE SCALE GENOMIC DNA]</scope>
    <source>
        <strain evidence="2 3">KUS-F28377</strain>
    </source>
</reference>
<organism evidence="2 3">
    <name type="scientific">Choanephora cucurbitarum</name>
    <dbReference type="NCBI Taxonomy" id="101091"/>
    <lineage>
        <taxon>Eukaryota</taxon>
        <taxon>Fungi</taxon>
        <taxon>Fungi incertae sedis</taxon>
        <taxon>Mucoromycota</taxon>
        <taxon>Mucoromycotina</taxon>
        <taxon>Mucoromycetes</taxon>
        <taxon>Mucorales</taxon>
        <taxon>Mucorineae</taxon>
        <taxon>Choanephoraceae</taxon>
        <taxon>Choanephoroideae</taxon>
        <taxon>Choanephora</taxon>
    </lineage>
</organism>